<keyword evidence="7" id="KW-0540">Nuclease</keyword>
<evidence type="ECO:0000256" key="10">
    <source>
        <dbReference type="ARBA" id="ARBA00022839"/>
    </source>
</evidence>
<dbReference type="OMA" id="IKFMMRA"/>
<keyword evidence="8" id="KW-0479">Metal-binding</keyword>
<comment type="subcellular location">
    <subcellularLocation>
        <location evidence="3">Cytoplasm</location>
    </subcellularLocation>
    <subcellularLocation>
        <location evidence="2">Nucleus</location>
    </subcellularLocation>
</comment>
<proteinExistence type="inferred from homology"/>
<dbReference type="GO" id="GO:0003723">
    <property type="term" value="F:RNA binding"/>
    <property type="evidence" value="ECO:0007669"/>
    <property type="project" value="UniProtKB-KW"/>
</dbReference>
<keyword evidence="10" id="KW-0269">Exonuclease</keyword>
<keyword evidence="11" id="KW-0694">RNA-binding</keyword>
<dbReference type="InterPro" id="IPR006941">
    <property type="entry name" value="RNase_CAF1"/>
</dbReference>
<evidence type="ECO:0000256" key="1">
    <source>
        <dbReference type="ARBA" id="ARBA00001663"/>
    </source>
</evidence>
<protein>
    <recommendedName>
        <fullName evidence="5">poly(A)-specific ribonuclease</fullName>
        <ecNumber evidence="5">3.1.13.4</ecNumber>
    </recommendedName>
</protein>
<keyword evidence="17" id="KW-1185">Reference proteome</keyword>
<evidence type="ECO:0000256" key="8">
    <source>
        <dbReference type="ARBA" id="ARBA00022723"/>
    </source>
</evidence>
<evidence type="ECO:0000256" key="5">
    <source>
        <dbReference type="ARBA" id="ARBA00012161"/>
    </source>
</evidence>
<evidence type="ECO:0000256" key="7">
    <source>
        <dbReference type="ARBA" id="ARBA00022722"/>
    </source>
</evidence>
<dbReference type="GO" id="GO:0005737">
    <property type="term" value="C:cytoplasm"/>
    <property type="evidence" value="ECO:0007669"/>
    <property type="project" value="UniProtKB-SubCell"/>
</dbReference>
<comment type="similarity">
    <text evidence="4">Belongs to the CAF1 family.</text>
</comment>
<dbReference type="GeneID" id="25031782"/>
<name>S9RHX2_SCHOY</name>
<dbReference type="AlphaFoldDB" id="S9RHX2"/>
<keyword evidence="13" id="KW-0804">Transcription</keyword>
<dbReference type="EC" id="3.1.13.4" evidence="5"/>
<dbReference type="PANTHER" id="PTHR10797">
    <property type="entry name" value="CCR4-NOT TRANSCRIPTION COMPLEX SUBUNIT"/>
    <property type="match status" value="1"/>
</dbReference>
<reference evidence="16 17" key="1">
    <citation type="journal article" date="2011" name="Science">
        <title>Comparative functional genomics of the fission yeasts.</title>
        <authorList>
            <person name="Rhind N."/>
            <person name="Chen Z."/>
            <person name="Yassour M."/>
            <person name="Thompson D.A."/>
            <person name="Haas B.J."/>
            <person name="Habib N."/>
            <person name="Wapinski I."/>
            <person name="Roy S."/>
            <person name="Lin M.F."/>
            <person name="Heiman D.I."/>
            <person name="Young S.K."/>
            <person name="Furuya K."/>
            <person name="Guo Y."/>
            <person name="Pidoux A."/>
            <person name="Chen H.M."/>
            <person name="Robbertse B."/>
            <person name="Goldberg J.M."/>
            <person name="Aoki K."/>
            <person name="Bayne E.H."/>
            <person name="Berlin A.M."/>
            <person name="Desjardins C.A."/>
            <person name="Dobbs E."/>
            <person name="Dukaj L."/>
            <person name="Fan L."/>
            <person name="FitzGerald M.G."/>
            <person name="French C."/>
            <person name="Gujja S."/>
            <person name="Hansen K."/>
            <person name="Keifenheim D."/>
            <person name="Levin J.Z."/>
            <person name="Mosher R.A."/>
            <person name="Mueller C.A."/>
            <person name="Pfiffner J."/>
            <person name="Priest M."/>
            <person name="Russ C."/>
            <person name="Smialowska A."/>
            <person name="Swoboda P."/>
            <person name="Sykes S.M."/>
            <person name="Vaughn M."/>
            <person name="Vengrova S."/>
            <person name="Yoder R."/>
            <person name="Zeng Q."/>
            <person name="Allshire R."/>
            <person name="Baulcombe D."/>
            <person name="Birren B.W."/>
            <person name="Brown W."/>
            <person name="Ekwall K."/>
            <person name="Kellis M."/>
            <person name="Leatherwood J."/>
            <person name="Levin H."/>
            <person name="Margalit H."/>
            <person name="Martienssen R."/>
            <person name="Nieduszynski C.A."/>
            <person name="Spatafora J.W."/>
            <person name="Friedman N."/>
            <person name="Dalgaard J.Z."/>
            <person name="Baumann P."/>
            <person name="Niki H."/>
            <person name="Regev A."/>
            <person name="Nusbaum C."/>
        </authorList>
    </citation>
    <scope>NUCLEOTIDE SEQUENCE [LARGE SCALE GENOMIC DNA]</scope>
    <source>
        <strain evidence="17">yFS286</strain>
    </source>
</reference>
<dbReference type="EMBL" id="KE503206">
    <property type="protein sequence ID" value="EPX73589.1"/>
    <property type="molecule type" value="Genomic_DNA"/>
</dbReference>
<feature type="region of interest" description="Disordered" evidence="15">
    <location>
        <begin position="285"/>
        <end position="313"/>
    </location>
</feature>
<keyword evidence="6" id="KW-0963">Cytoplasm</keyword>
<dbReference type="GO" id="GO:0000289">
    <property type="term" value="P:nuclear-transcribed mRNA poly(A) tail shortening"/>
    <property type="evidence" value="ECO:0007669"/>
    <property type="project" value="EnsemblFungi"/>
</dbReference>
<evidence type="ECO:0000256" key="3">
    <source>
        <dbReference type="ARBA" id="ARBA00004496"/>
    </source>
</evidence>
<organism evidence="16 17">
    <name type="scientific">Schizosaccharomyces octosporus (strain yFS286)</name>
    <name type="common">Fission yeast</name>
    <name type="synonym">Octosporomyces octosporus</name>
    <dbReference type="NCBI Taxonomy" id="483514"/>
    <lineage>
        <taxon>Eukaryota</taxon>
        <taxon>Fungi</taxon>
        <taxon>Dikarya</taxon>
        <taxon>Ascomycota</taxon>
        <taxon>Taphrinomycotina</taxon>
        <taxon>Schizosaccharomycetes</taxon>
        <taxon>Schizosaccharomycetales</taxon>
        <taxon>Schizosaccharomycetaceae</taxon>
        <taxon>Schizosaccharomyces</taxon>
    </lineage>
</organism>
<gene>
    <name evidence="16" type="ORF">SOCG_02808</name>
</gene>
<sequence length="330" mass="37076">MDTGNASYPPLGMSSVTSQIAPIRDVWATNLEQEMTLIMNLVSRYPVISMDTEFPGVVARPLGIFKSSGDYHYQTLRANVDTLKIIQIGLAMSDEDGNVPPEAFTWQFNFRFNIQEDMYAPESIELLTKSGIDFKKHQEAGIEPADFAELLIGSGLVLQEDITWVTFHSGYDFAYLLKAMTQLSLPSEYEEFYKILCIYFPKTYDIKYIMKSLLNNSKGLQDIADDLQINRIGPQHQAGSDALLTSRIFFEIRSRYFDGNIDSRMQNQLYGLGSSGSSLWMNTPKPQFRDLPGAQPSPKPTTPNISSTFANPPASVSLSNSNFRFPPRVI</sequence>
<dbReference type="GO" id="GO:0046872">
    <property type="term" value="F:metal ion binding"/>
    <property type="evidence" value="ECO:0007669"/>
    <property type="project" value="UniProtKB-KW"/>
</dbReference>
<comment type="catalytic activity">
    <reaction evidence="1">
        <text>Exonucleolytic cleavage of poly(A) to 5'-AMP.</text>
        <dbReference type="EC" id="3.1.13.4"/>
    </reaction>
</comment>
<evidence type="ECO:0000256" key="9">
    <source>
        <dbReference type="ARBA" id="ARBA00022801"/>
    </source>
</evidence>
<dbReference type="OrthoDB" id="1164111at2759"/>
<accession>S9RHX2</accession>
<keyword evidence="14" id="KW-0539">Nucleus</keyword>
<dbReference type="eggNOG" id="KOG0304">
    <property type="taxonomic scope" value="Eukaryota"/>
</dbReference>
<evidence type="ECO:0000256" key="15">
    <source>
        <dbReference type="SAM" id="MobiDB-lite"/>
    </source>
</evidence>
<dbReference type="Pfam" id="PF04857">
    <property type="entry name" value="CAF1"/>
    <property type="match status" value="2"/>
</dbReference>
<evidence type="ECO:0000256" key="4">
    <source>
        <dbReference type="ARBA" id="ARBA00008372"/>
    </source>
</evidence>
<dbReference type="VEuPathDB" id="FungiDB:SOCG_02808"/>
<dbReference type="InterPro" id="IPR036397">
    <property type="entry name" value="RNaseH_sf"/>
</dbReference>
<dbReference type="GO" id="GO:0005634">
    <property type="term" value="C:nucleus"/>
    <property type="evidence" value="ECO:0007669"/>
    <property type="project" value="UniProtKB-SubCell"/>
</dbReference>
<dbReference type="RefSeq" id="XP_013016752.1">
    <property type="nucleotide sequence ID" value="XM_013161298.1"/>
</dbReference>
<evidence type="ECO:0000256" key="2">
    <source>
        <dbReference type="ARBA" id="ARBA00004123"/>
    </source>
</evidence>
<dbReference type="Proteomes" id="UP000016088">
    <property type="component" value="Unassembled WGS sequence"/>
</dbReference>
<keyword evidence="12" id="KW-0805">Transcription regulation</keyword>
<evidence type="ECO:0000313" key="17">
    <source>
        <dbReference type="Proteomes" id="UP000016088"/>
    </source>
</evidence>
<evidence type="ECO:0000256" key="14">
    <source>
        <dbReference type="ARBA" id="ARBA00023242"/>
    </source>
</evidence>
<evidence type="ECO:0000256" key="13">
    <source>
        <dbReference type="ARBA" id="ARBA00023163"/>
    </source>
</evidence>
<evidence type="ECO:0000256" key="6">
    <source>
        <dbReference type="ARBA" id="ARBA00022490"/>
    </source>
</evidence>
<evidence type="ECO:0000256" key="12">
    <source>
        <dbReference type="ARBA" id="ARBA00023015"/>
    </source>
</evidence>
<dbReference type="SUPFAM" id="SSF53098">
    <property type="entry name" value="Ribonuclease H-like"/>
    <property type="match status" value="1"/>
</dbReference>
<dbReference type="Gene3D" id="3.30.420.10">
    <property type="entry name" value="Ribonuclease H-like superfamily/Ribonuclease H"/>
    <property type="match status" value="1"/>
</dbReference>
<evidence type="ECO:0000313" key="16">
    <source>
        <dbReference type="EMBL" id="EPX73589.1"/>
    </source>
</evidence>
<dbReference type="GO" id="GO:0004535">
    <property type="term" value="F:poly(A)-specific ribonuclease activity"/>
    <property type="evidence" value="ECO:0007669"/>
    <property type="project" value="UniProtKB-EC"/>
</dbReference>
<dbReference type="InterPro" id="IPR039637">
    <property type="entry name" value="CNOT7/CNOT8/Pop2"/>
</dbReference>
<feature type="compositionally biased region" description="Polar residues" evidence="15">
    <location>
        <begin position="302"/>
        <end position="313"/>
    </location>
</feature>
<dbReference type="GO" id="GO:0030015">
    <property type="term" value="C:CCR4-NOT core complex"/>
    <property type="evidence" value="ECO:0007669"/>
    <property type="project" value="EnsemblFungi"/>
</dbReference>
<dbReference type="HOGENOM" id="CLU_027974_0_1_1"/>
<dbReference type="InterPro" id="IPR012337">
    <property type="entry name" value="RNaseH-like_sf"/>
</dbReference>
<keyword evidence="9" id="KW-0378">Hydrolase</keyword>
<dbReference type="FunFam" id="3.30.420.10:FF:000048">
    <property type="entry name" value="CCR4-associated factor 1, putative"/>
    <property type="match status" value="1"/>
</dbReference>
<evidence type="ECO:0000256" key="11">
    <source>
        <dbReference type="ARBA" id="ARBA00022884"/>
    </source>
</evidence>